<feature type="domain" description="GGDEF" evidence="3">
    <location>
        <begin position="1485"/>
        <end position="1620"/>
    </location>
</feature>
<dbReference type="InterPro" id="IPR041664">
    <property type="entry name" value="AAA_16"/>
</dbReference>
<dbReference type="PROSITE" id="PS00109">
    <property type="entry name" value="PROTEIN_KINASE_TYR"/>
    <property type="match status" value="1"/>
</dbReference>
<dbReference type="GO" id="GO:0016020">
    <property type="term" value="C:membrane"/>
    <property type="evidence" value="ECO:0007669"/>
    <property type="project" value="UniProtKB-SubCell"/>
</dbReference>
<dbReference type="Gene3D" id="3.40.50.300">
    <property type="entry name" value="P-loop containing nucleotide triphosphate hydrolases"/>
    <property type="match status" value="1"/>
</dbReference>
<dbReference type="SUPFAM" id="SSF55781">
    <property type="entry name" value="GAF domain-like"/>
    <property type="match status" value="1"/>
</dbReference>
<protein>
    <submittedName>
        <fullName evidence="4">Serine/threonine protein kinase</fullName>
    </submittedName>
</protein>
<dbReference type="SUPFAM" id="SSF52540">
    <property type="entry name" value="P-loop containing nucleoside triphosphate hydrolases"/>
    <property type="match status" value="1"/>
</dbReference>
<organism evidence="4 5">
    <name type="scientific">Rhizocola hellebori</name>
    <dbReference type="NCBI Taxonomy" id="1392758"/>
    <lineage>
        <taxon>Bacteria</taxon>
        <taxon>Bacillati</taxon>
        <taxon>Actinomycetota</taxon>
        <taxon>Actinomycetes</taxon>
        <taxon>Micromonosporales</taxon>
        <taxon>Micromonosporaceae</taxon>
        <taxon>Rhizocola</taxon>
    </lineage>
</organism>
<dbReference type="Pfam" id="PF01590">
    <property type="entry name" value="GAF"/>
    <property type="match status" value="1"/>
</dbReference>
<dbReference type="Proteomes" id="UP000612899">
    <property type="component" value="Unassembled WGS sequence"/>
</dbReference>
<dbReference type="Gene3D" id="1.10.510.10">
    <property type="entry name" value="Transferase(Phosphotransferase) domain 1"/>
    <property type="match status" value="1"/>
</dbReference>
<evidence type="ECO:0000313" key="5">
    <source>
        <dbReference type="Proteomes" id="UP000612899"/>
    </source>
</evidence>
<dbReference type="InterPro" id="IPR011009">
    <property type="entry name" value="Kinase-like_dom_sf"/>
</dbReference>
<dbReference type="RefSeq" id="WP_203914105.1">
    <property type="nucleotide sequence ID" value="NZ_BONY01000093.1"/>
</dbReference>
<dbReference type="CDD" id="cd14014">
    <property type="entry name" value="STKc_PknB_like"/>
    <property type="match status" value="1"/>
</dbReference>
<evidence type="ECO:0000259" key="2">
    <source>
        <dbReference type="PROSITE" id="PS50011"/>
    </source>
</evidence>
<feature type="domain" description="Protein kinase" evidence="2">
    <location>
        <begin position="1"/>
        <end position="265"/>
    </location>
</feature>
<dbReference type="InterPro" id="IPR029787">
    <property type="entry name" value="Nucleotide_cyclase"/>
</dbReference>
<keyword evidence="4" id="KW-0418">Kinase</keyword>
<keyword evidence="5" id="KW-1185">Reference proteome</keyword>
<keyword evidence="4" id="KW-0723">Serine/threonine-protein kinase</keyword>
<sequence length="1628" mass="177377">MAGETVMAQAELLYESERTRVTRVFVSADETVVVKLPRGPDAAQRRRHETAELRRLAGVDGAAQLADERATAAANGPDGIVLVDTGGATLAARAMPLPPDELAELALRLAQALAAVHARHVVHRDVCPANIMLPAESGHGPYLIDFELATTTAEIRPEFTHHDEIVGTLAYLAPEQTGRTGRPVDERADLYALGATLYELATGEPPFGTGDPLRLCHAHLARRPIPPATVNPALPAGFSDIVMHLLEKEPDSRYQTAEGLAHDLGLLRDGRFEQSEGVRIGANDFPARLLPQSRIIGRESEIRVLDTAFADAMLGLSHGVIVSGAPGTGKTSLVDELRPIASATGGWFVSGKFDQHRNDTESDAVWLGFRALVRLLLAEPEENLADLRQRLTEALQERVGFLAALLPEFGTLMRVAPATDFGDAALAPARIQRAGVDLLRTIASPKRPLVVFFDDMQWSSRTPLGFVDLLFSEGLPDGLLLVIAFREDMVDSTHPLSAMQQRWQRQPVPPDQIRLGNLPTAFAAELVADILRLPADNAAELAQPIAARTGGNPYDTVELINALRRDGQLTLTDDGWDWDPVALSQHLRQADVADLWSSRLHRLPPATRTLMQAMACLGGSVNVDLLKAGTGQPVNVIEEQLEPALDDGLLAVEGGRAVRFRHDRIHQAILDSVGPDERTHLQLELARRLATQPDLVDVAAQQYYAVASHVSEVDERAVAAGVLARAAERAMLISDNVLAERYLATALPLTDPADVTAVRRLLAFRHSVYYHLGRLQEADEVYRALDDAAAVTPDIALVQVLSLTNQGRAREAVALGLDTLRSLGITVPEPQRLDADIENGLDALYRWVESGDEHDDLRLPPLREPTLLTAAALINRLMAPAFFSDQKTLAWLTLHALRMWAVAPVASLVGPVSHVTFVTAARRGDYRTGYRAMRRILAVGEARGYEPDTSQARFLYALSTGHWFDRLEDVVAQAHRAREGLLHGGDLQKACHTYYVSVYAMLDYAPNLESYLAEVDAGLAFAHRTGNDQAADVYLAYRRLAEALRGADHDEQTKQAFLARTSSDNPVAAFNAHVTQALAGALLDDPDRMDRHAESAYLLLPTNPSTYPTALAHLLRVLTTAAAVRAALPEDRAELMTRLDEAVDWLRVRAVDNQGNFAHLLRLAEAERAWAARDFEAAARAYDAARREVSDRIRPWHWAFIHERAARFYLAHDMPAAGQSLLELAAEAYRAWGATAKAIQLTPVRTTASSAGGRPDIPVRQSGISVAGIDLLGIVAASQALSSQTTLDGLHASLVEVLSDLTGATNIQLLLWEGEGRRWTLARPAPTGETGQLGHSGQVCASAVRYVERTGDPLIIDDATRDDRFSRDPYLDGLDCCSMMLVPIMNRGAPQALLVLENRLIRGAFSSERLDAVNLVAGQLAVSLDNASVYESLERKVTERTEALVAANLRLEQLSSTDPLTRLANRRQWEQRLHAEWQQAGRSGEPIALAMVDIDSFKLYNDHYGHPAGDDCLQRVATELTANQRENDLVARYGGEEFAIIMPRTGTAEAALVAERLRASIAALAEPHLLAETKIVTVSIGVAALIPERGSAAAQLLALADVELYRAKHDGGNRIRVAGFPVGPLRLR</sequence>
<dbReference type="Pfam" id="PF13191">
    <property type="entry name" value="AAA_16"/>
    <property type="match status" value="1"/>
</dbReference>
<dbReference type="Gene3D" id="3.30.450.40">
    <property type="match status" value="1"/>
</dbReference>
<dbReference type="NCBIfam" id="TIGR00254">
    <property type="entry name" value="GGDEF"/>
    <property type="match status" value="1"/>
</dbReference>
<dbReference type="Pfam" id="PF00990">
    <property type="entry name" value="GGDEF"/>
    <property type="match status" value="1"/>
</dbReference>
<dbReference type="InterPro" id="IPR053159">
    <property type="entry name" value="Hybrid_Histidine_Kinase"/>
</dbReference>
<proteinExistence type="predicted"/>
<dbReference type="PANTHER" id="PTHR43642">
    <property type="entry name" value="HYBRID SIGNAL TRANSDUCTION HISTIDINE KINASE G"/>
    <property type="match status" value="1"/>
</dbReference>
<comment type="subcellular location">
    <subcellularLocation>
        <location evidence="1">Membrane</location>
        <topology evidence="1">Single-pass membrane protein</topology>
    </subcellularLocation>
</comment>
<comment type="caution">
    <text evidence="4">The sequence shown here is derived from an EMBL/GenBank/DDBJ whole genome shotgun (WGS) entry which is preliminary data.</text>
</comment>
<dbReference type="InterPro" id="IPR000160">
    <property type="entry name" value="GGDEF_dom"/>
</dbReference>
<dbReference type="GO" id="GO:0004674">
    <property type="term" value="F:protein serine/threonine kinase activity"/>
    <property type="evidence" value="ECO:0007669"/>
    <property type="project" value="UniProtKB-KW"/>
</dbReference>
<name>A0A8J3VKE3_9ACTN</name>
<gene>
    <name evidence="4" type="ORF">Rhe02_84560</name>
</gene>
<dbReference type="InterPro" id="IPR043128">
    <property type="entry name" value="Rev_trsase/Diguanyl_cyclase"/>
</dbReference>
<dbReference type="PANTHER" id="PTHR43642:SF1">
    <property type="entry name" value="HYBRID SIGNAL TRANSDUCTION HISTIDINE KINASE G"/>
    <property type="match status" value="1"/>
</dbReference>
<dbReference type="CDD" id="cd01949">
    <property type="entry name" value="GGDEF"/>
    <property type="match status" value="1"/>
</dbReference>
<dbReference type="InterPro" id="IPR029016">
    <property type="entry name" value="GAF-like_dom_sf"/>
</dbReference>
<dbReference type="SMART" id="SM00065">
    <property type="entry name" value="GAF"/>
    <property type="match status" value="1"/>
</dbReference>
<dbReference type="InterPro" id="IPR008266">
    <property type="entry name" value="Tyr_kinase_AS"/>
</dbReference>
<dbReference type="FunFam" id="3.30.70.270:FF:000001">
    <property type="entry name" value="Diguanylate cyclase domain protein"/>
    <property type="match status" value="1"/>
</dbReference>
<dbReference type="PROSITE" id="PS50011">
    <property type="entry name" value="PROTEIN_KINASE_DOM"/>
    <property type="match status" value="1"/>
</dbReference>
<evidence type="ECO:0000259" key="3">
    <source>
        <dbReference type="PROSITE" id="PS50887"/>
    </source>
</evidence>
<dbReference type="PROSITE" id="PS50887">
    <property type="entry name" value="GGDEF"/>
    <property type="match status" value="1"/>
</dbReference>
<dbReference type="InterPro" id="IPR003018">
    <property type="entry name" value="GAF"/>
</dbReference>
<keyword evidence="4" id="KW-0808">Transferase</keyword>
<accession>A0A8J3VKE3</accession>
<evidence type="ECO:0000256" key="1">
    <source>
        <dbReference type="ARBA" id="ARBA00004167"/>
    </source>
</evidence>
<dbReference type="SMART" id="SM00267">
    <property type="entry name" value="GGDEF"/>
    <property type="match status" value="1"/>
</dbReference>
<dbReference type="SUPFAM" id="SSF56112">
    <property type="entry name" value="Protein kinase-like (PK-like)"/>
    <property type="match status" value="1"/>
</dbReference>
<dbReference type="Pfam" id="PF00069">
    <property type="entry name" value="Pkinase"/>
    <property type="match status" value="1"/>
</dbReference>
<dbReference type="SUPFAM" id="SSF55073">
    <property type="entry name" value="Nucleotide cyclase"/>
    <property type="match status" value="1"/>
</dbReference>
<dbReference type="GO" id="GO:0005524">
    <property type="term" value="F:ATP binding"/>
    <property type="evidence" value="ECO:0007669"/>
    <property type="project" value="InterPro"/>
</dbReference>
<dbReference type="Gene3D" id="3.30.70.270">
    <property type="match status" value="1"/>
</dbReference>
<dbReference type="InterPro" id="IPR027417">
    <property type="entry name" value="P-loop_NTPase"/>
</dbReference>
<dbReference type="SMART" id="SM00220">
    <property type="entry name" value="S_TKc"/>
    <property type="match status" value="1"/>
</dbReference>
<evidence type="ECO:0000313" key="4">
    <source>
        <dbReference type="EMBL" id="GIH10389.1"/>
    </source>
</evidence>
<dbReference type="InterPro" id="IPR000719">
    <property type="entry name" value="Prot_kinase_dom"/>
</dbReference>
<reference evidence="4" key="1">
    <citation type="submission" date="2021-01" db="EMBL/GenBank/DDBJ databases">
        <title>Whole genome shotgun sequence of Rhizocola hellebori NBRC 109834.</title>
        <authorList>
            <person name="Komaki H."/>
            <person name="Tamura T."/>
        </authorList>
    </citation>
    <scope>NUCLEOTIDE SEQUENCE</scope>
    <source>
        <strain evidence="4">NBRC 109834</strain>
    </source>
</reference>
<dbReference type="EMBL" id="BONY01000093">
    <property type="protein sequence ID" value="GIH10389.1"/>
    <property type="molecule type" value="Genomic_DNA"/>
</dbReference>